<dbReference type="Pfam" id="PF00359">
    <property type="entry name" value="PTS_EIIA_2"/>
    <property type="match status" value="1"/>
</dbReference>
<dbReference type="InterPro" id="IPR013011">
    <property type="entry name" value="PTS_EIIB_2"/>
</dbReference>
<name>A0A5Q2TEF1_9BACI</name>
<dbReference type="PROSITE" id="PS51372">
    <property type="entry name" value="PRD_2"/>
    <property type="match status" value="2"/>
</dbReference>
<dbReference type="CDD" id="cd00211">
    <property type="entry name" value="PTS_IIA_fru"/>
    <property type="match status" value="1"/>
</dbReference>
<dbReference type="Gene3D" id="1.10.10.10">
    <property type="entry name" value="Winged helix-like DNA-binding domain superfamily/Winged helix DNA-binding domain"/>
    <property type="match status" value="2"/>
</dbReference>
<dbReference type="InterPro" id="IPR011608">
    <property type="entry name" value="PRD"/>
</dbReference>
<dbReference type="Pfam" id="PF08280">
    <property type="entry name" value="HTH_Mga"/>
    <property type="match status" value="1"/>
</dbReference>
<dbReference type="PROSITE" id="PS00372">
    <property type="entry name" value="PTS_EIIA_TYPE_2_HIS"/>
    <property type="match status" value="1"/>
</dbReference>
<dbReference type="SUPFAM" id="SSF63520">
    <property type="entry name" value="PTS-regulatory domain, PRD"/>
    <property type="match status" value="2"/>
</dbReference>
<dbReference type="GO" id="GO:0008982">
    <property type="term" value="F:protein-N(PI)-phosphohistidine-sugar phosphotransferase activity"/>
    <property type="evidence" value="ECO:0007669"/>
    <property type="project" value="InterPro"/>
</dbReference>
<protein>
    <submittedName>
        <fullName evidence="9">PRD domain-containing protein</fullName>
    </submittedName>
</protein>
<dbReference type="KEGG" id="grc:GI584_02655"/>
<dbReference type="InterPro" id="IPR016152">
    <property type="entry name" value="PTrfase/Anion_transptr"/>
</dbReference>
<dbReference type="Gene3D" id="1.10.1790.10">
    <property type="entry name" value="PRD domain"/>
    <property type="match status" value="2"/>
</dbReference>
<dbReference type="Proteomes" id="UP000339690">
    <property type="component" value="Chromosome"/>
</dbReference>
<feature type="domain" description="PRD" evidence="8">
    <location>
        <begin position="194"/>
        <end position="299"/>
    </location>
</feature>
<dbReference type="InterPro" id="IPR050661">
    <property type="entry name" value="BglG_antiterminators"/>
</dbReference>
<evidence type="ECO:0000259" key="6">
    <source>
        <dbReference type="PROSITE" id="PS51094"/>
    </source>
</evidence>
<dbReference type="InterPro" id="IPR036634">
    <property type="entry name" value="PRD_sf"/>
</dbReference>
<proteinExistence type="predicted"/>
<dbReference type="InterPro" id="IPR036388">
    <property type="entry name" value="WH-like_DNA-bd_sf"/>
</dbReference>
<dbReference type="GO" id="GO:0006355">
    <property type="term" value="P:regulation of DNA-templated transcription"/>
    <property type="evidence" value="ECO:0007669"/>
    <property type="project" value="InterPro"/>
</dbReference>
<keyword evidence="3" id="KW-0805">Transcription regulation</keyword>
<keyword evidence="4" id="KW-0010">Activator</keyword>
<keyword evidence="2" id="KW-0677">Repeat</keyword>
<dbReference type="AlphaFoldDB" id="A0A5Q2TEF1"/>
<evidence type="ECO:0000259" key="7">
    <source>
        <dbReference type="PROSITE" id="PS51099"/>
    </source>
</evidence>
<evidence type="ECO:0000256" key="4">
    <source>
        <dbReference type="ARBA" id="ARBA00023159"/>
    </source>
</evidence>
<dbReference type="PANTHER" id="PTHR30185">
    <property type="entry name" value="CRYPTIC BETA-GLUCOSIDE BGL OPERON ANTITERMINATOR"/>
    <property type="match status" value="1"/>
</dbReference>
<sequence>MCVGDGGDFMRKRQQILLRKLLLANGQVALVQNLAKELDCSEKTIRNDLQIVESFLEEQSNGQLIRKPGVGVSIEISDYEKQEVLSLIQSENNAAKRSVLDVTEQKEILYQLLIHENVSIQQLTDRYFVSHTTIKKVIDEIDAWLRTINVQVKTKQKVGIVVEAAEKDIRIAIQHIDYYKEKKGSPSFSFVYQQVHEHERRALDQSFLTFIRDYQIPLTDESIKNLKTYMIVMMKRLKTNHMVEISEDHLAFITKKQEFQWIEKLVEDLEEIFLIKVPEHERVYLTMQFLGAKFQDRHGDVSHFDADVDQQAEWLTDVLTKRLSVLALMPFGHDETLKEGLKVHLYSVINRLKYELPVQNPLASDIKQMYPFMFDALITVLQDVEEELPYQIPEDEVAFLTLHYQASVERIRGERQFNKKIVIVCHMGIGVSEILRSKIAASFHATDIVATLPQNKLELFLKEQSVDLIVSTMPLEDEKIRHVMITPLFNEHDKNKLRNALLGKSEGTSDSVLRSYIKDDYIFLDLAIEHRFELIEKLSERLVHDGLVEEDYGHQALIRERAAATAIGGGIAIPHGDPDLVKESAIVIATLKEPITWGTETVSLIFFLVLKQESSDKRRKLFHQLSRLAGNPEKVAKLTGVTDVDNFLDLID</sequence>
<dbReference type="InterPro" id="IPR036095">
    <property type="entry name" value="PTS_EIIB-like_sf"/>
</dbReference>
<evidence type="ECO:0000313" key="9">
    <source>
        <dbReference type="EMBL" id="QGH33016.1"/>
    </source>
</evidence>
<feature type="domain" description="PTS EIIB type-2" evidence="7">
    <location>
        <begin position="419"/>
        <end position="509"/>
    </location>
</feature>
<feature type="domain" description="PRD" evidence="8">
    <location>
        <begin position="307"/>
        <end position="414"/>
    </location>
</feature>
<keyword evidence="5" id="KW-0804">Transcription</keyword>
<dbReference type="PROSITE" id="PS51099">
    <property type="entry name" value="PTS_EIIB_TYPE_2"/>
    <property type="match status" value="1"/>
</dbReference>
<dbReference type="PANTHER" id="PTHR30185:SF12">
    <property type="entry name" value="TRANSCRIPTIONAL REGULATOR MANR"/>
    <property type="match status" value="1"/>
</dbReference>
<keyword evidence="1" id="KW-0808">Transferase</keyword>
<dbReference type="Pfam" id="PF05043">
    <property type="entry name" value="Mga"/>
    <property type="match status" value="1"/>
</dbReference>
<evidence type="ECO:0000256" key="5">
    <source>
        <dbReference type="ARBA" id="ARBA00023163"/>
    </source>
</evidence>
<dbReference type="Pfam" id="PF00874">
    <property type="entry name" value="PRD"/>
    <property type="match status" value="2"/>
</dbReference>
<keyword evidence="10" id="KW-1185">Reference proteome</keyword>
<accession>A0A5Q2TEF1</accession>
<evidence type="ECO:0000256" key="2">
    <source>
        <dbReference type="ARBA" id="ARBA00022737"/>
    </source>
</evidence>
<evidence type="ECO:0000256" key="3">
    <source>
        <dbReference type="ARBA" id="ARBA00023015"/>
    </source>
</evidence>
<dbReference type="SUPFAM" id="SSF52794">
    <property type="entry name" value="PTS system IIB component-like"/>
    <property type="match status" value="1"/>
</dbReference>
<dbReference type="Gene3D" id="3.40.930.10">
    <property type="entry name" value="Mannitol-specific EII, Chain A"/>
    <property type="match status" value="1"/>
</dbReference>
<evidence type="ECO:0000256" key="1">
    <source>
        <dbReference type="ARBA" id="ARBA00022679"/>
    </source>
</evidence>
<dbReference type="InterPro" id="IPR002178">
    <property type="entry name" value="PTS_EIIA_type-2_dom"/>
</dbReference>
<dbReference type="InterPro" id="IPR007737">
    <property type="entry name" value="Mga_HTH"/>
</dbReference>
<dbReference type="CDD" id="cd05568">
    <property type="entry name" value="PTS_IIB_bgl_like"/>
    <property type="match status" value="1"/>
</dbReference>
<evidence type="ECO:0000259" key="8">
    <source>
        <dbReference type="PROSITE" id="PS51372"/>
    </source>
</evidence>
<feature type="domain" description="PTS EIIA type-2" evidence="6">
    <location>
        <begin position="515"/>
        <end position="652"/>
    </location>
</feature>
<dbReference type="GO" id="GO:0009401">
    <property type="term" value="P:phosphoenolpyruvate-dependent sugar phosphotransferase system"/>
    <property type="evidence" value="ECO:0007669"/>
    <property type="project" value="InterPro"/>
</dbReference>
<organism evidence="9 10">
    <name type="scientific">Gracilibacillus salitolerans</name>
    <dbReference type="NCBI Taxonomy" id="2663022"/>
    <lineage>
        <taxon>Bacteria</taxon>
        <taxon>Bacillati</taxon>
        <taxon>Bacillota</taxon>
        <taxon>Bacilli</taxon>
        <taxon>Bacillales</taxon>
        <taxon>Bacillaceae</taxon>
        <taxon>Gracilibacillus</taxon>
    </lineage>
</organism>
<evidence type="ECO:0000313" key="10">
    <source>
        <dbReference type="Proteomes" id="UP000339690"/>
    </source>
</evidence>
<dbReference type="EMBL" id="CP045915">
    <property type="protein sequence ID" value="QGH33016.1"/>
    <property type="molecule type" value="Genomic_DNA"/>
</dbReference>
<dbReference type="InterPro" id="IPR013199">
    <property type="entry name" value="HTH_Mga_DNA-bd_dom"/>
</dbReference>
<reference evidence="9 10" key="1">
    <citation type="submission" date="2019-11" db="EMBL/GenBank/DDBJ databases">
        <title>Gracilibacillus salitolerans sp. nov., a moderate halophile isolated from a saline soil in northwest China.</title>
        <authorList>
            <person name="Gan L."/>
        </authorList>
    </citation>
    <scope>NUCLEOTIDE SEQUENCE [LARGE SCALE GENOMIC DNA]</scope>
    <source>
        <strain evidence="9 10">SCU50</strain>
    </source>
</reference>
<dbReference type="SUPFAM" id="SSF55804">
    <property type="entry name" value="Phoshotransferase/anion transport protein"/>
    <property type="match status" value="1"/>
</dbReference>
<gene>
    <name evidence="9" type="ORF">GI584_02655</name>
</gene>
<dbReference type="PROSITE" id="PS51094">
    <property type="entry name" value="PTS_EIIA_TYPE_2"/>
    <property type="match status" value="1"/>
</dbReference>
<dbReference type="Gene3D" id="3.40.50.2300">
    <property type="match status" value="1"/>
</dbReference>